<feature type="transmembrane region" description="Helical" evidence="4">
    <location>
        <begin position="311"/>
        <end position="332"/>
    </location>
</feature>
<evidence type="ECO:0000256" key="3">
    <source>
        <dbReference type="PROSITE-ProRule" id="PRU00284"/>
    </source>
</evidence>
<dbReference type="CDD" id="cd11386">
    <property type="entry name" value="MCP_signal"/>
    <property type="match status" value="1"/>
</dbReference>
<dbReference type="STRING" id="1120920.SAMN03080599_00970"/>
<comment type="similarity">
    <text evidence="2">Belongs to the methyl-accepting chemotaxis (MCP) protein family.</text>
</comment>
<dbReference type="PROSITE" id="PS50111">
    <property type="entry name" value="CHEMOTAXIS_TRANSDUC_2"/>
    <property type="match status" value="1"/>
</dbReference>
<evidence type="ECO:0000256" key="2">
    <source>
        <dbReference type="ARBA" id="ARBA00029447"/>
    </source>
</evidence>
<dbReference type="Gene3D" id="6.10.340.10">
    <property type="match status" value="1"/>
</dbReference>
<keyword evidence="4" id="KW-0472">Membrane</keyword>
<reference evidence="7 8" key="1">
    <citation type="submission" date="2016-10" db="EMBL/GenBank/DDBJ databases">
        <authorList>
            <person name="de Groot N.N."/>
        </authorList>
    </citation>
    <scope>NUCLEOTIDE SEQUENCE [LARGE SCALE GENOMIC DNA]</scope>
    <source>
        <strain evidence="7 8">DSM 2784</strain>
    </source>
</reference>
<gene>
    <name evidence="7" type="ORF">SAMN03080599_00970</name>
</gene>
<dbReference type="Pfam" id="PF00015">
    <property type="entry name" value="MCPsignal"/>
    <property type="match status" value="1"/>
</dbReference>
<sequence length="709" mass="76738">MNFFKKRTEMKIGTKLIAGFVAVALIAGLVGLAGFWGIRDLSDNKMPSVESLMQIHVEMAMISGLDNLLMSPKLSFDQKQAIYKDIQTHTDNLSREWARFVAMPMSAEVKALWTEAEPFINEWWTGHDKFIGKSIELDNLGVEDPAMVQYEIALRQKDHYSWIWSLSDSLSKGQTFVGQLDANLCALGGWLDHYETRSPQLRQLMIGIAEPHEKVHEAGARINELMLAKGPNWEAQAWAVYNEEAVPNMKMTLDFLIRMERSVGTSFSVQEEMLRQALDVNNVNFESAIALMDQMVEANQKAVTAEVGKSVLWMLAFTLGAAALSILLGLAISRAIKRPLHNLLKASEQMADGNLNITLAATSKDEIGRLSEAFAHMADKVSHVLSEIDIAAAQVSSGAHQMADSSQLLSQGATEQASAVEQITASLEELSAKTSHNAANASGASSITSQAALDVQKGNQRMQDMLSSMAEINEASGQISKIIKVIDDIAFQTNILALNAAVEAARAGQHGKGFAVVADEVRRLAARSAEAAKETAEMIEGSIRKADAGSRLAEETAKALQKIESEISKAARLAGEIAEASGEQSVGIDQVNRAIAQVSQVTQTNSATSEEAAAASEELSSQAEMLKVSVGRFVLKDDSAEADSGAGYEAELSYRERGRGSSGDYAEKALKPQRKRIKIPLGGIAAAARAVGGLFKKREKKMRKDQDAA</sequence>
<evidence type="ECO:0000259" key="6">
    <source>
        <dbReference type="PROSITE" id="PS50885"/>
    </source>
</evidence>
<proteinExistence type="inferred from homology"/>
<keyword evidence="1" id="KW-0488">Methylation</keyword>
<dbReference type="FunFam" id="1.10.287.950:FF:000001">
    <property type="entry name" value="Methyl-accepting chemotaxis sensory transducer"/>
    <property type="match status" value="1"/>
</dbReference>
<dbReference type="GO" id="GO:0005886">
    <property type="term" value="C:plasma membrane"/>
    <property type="evidence" value="ECO:0007669"/>
    <property type="project" value="TreeGrafter"/>
</dbReference>
<dbReference type="RefSeq" id="WP_170829293.1">
    <property type="nucleotide sequence ID" value="NZ_FMWL01000003.1"/>
</dbReference>
<name>A0A1G5RUP2_9FIRM</name>
<dbReference type="Gene3D" id="1.20.120.30">
    <property type="entry name" value="Aspartate receptor, ligand-binding domain"/>
    <property type="match status" value="1"/>
</dbReference>
<dbReference type="InterPro" id="IPR024478">
    <property type="entry name" value="HlyB_4HB_MCP"/>
</dbReference>
<evidence type="ECO:0000256" key="4">
    <source>
        <dbReference type="SAM" id="Phobius"/>
    </source>
</evidence>
<dbReference type="Pfam" id="PF12729">
    <property type="entry name" value="4HB_MCP_1"/>
    <property type="match status" value="1"/>
</dbReference>
<feature type="transmembrane region" description="Helical" evidence="4">
    <location>
        <begin position="12"/>
        <end position="38"/>
    </location>
</feature>
<evidence type="ECO:0000259" key="5">
    <source>
        <dbReference type="PROSITE" id="PS50111"/>
    </source>
</evidence>
<dbReference type="PROSITE" id="PS50885">
    <property type="entry name" value="HAMP"/>
    <property type="match status" value="1"/>
</dbReference>
<organism evidence="7 8">
    <name type="scientific">Acidaminobacter hydrogenoformans DSM 2784</name>
    <dbReference type="NCBI Taxonomy" id="1120920"/>
    <lineage>
        <taxon>Bacteria</taxon>
        <taxon>Bacillati</taxon>
        <taxon>Bacillota</taxon>
        <taxon>Clostridia</taxon>
        <taxon>Peptostreptococcales</taxon>
        <taxon>Acidaminobacteraceae</taxon>
        <taxon>Acidaminobacter</taxon>
    </lineage>
</organism>
<dbReference type="AlphaFoldDB" id="A0A1G5RUP2"/>
<dbReference type="SMART" id="SM00283">
    <property type="entry name" value="MA"/>
    <property type="match status" value="1"/>
</dbReference>
<dbReference type="InterPro" id="IPR025991">
    <property type="entry name" value="Chemoreceptor_zinc-bind_dom"/>
</dbReference>
<evidence type="ECO:0000313" key="7">
    <source>
        <dbReference type="EMBL" id="SCZ77834.1"/>
    </source>
</evidence>
<feature type="domain" description="HAMP" evidence="6">
    <location>
        <begin position="334"/>
        <end position="386"/>
    </location>
</feature>
<dbReference type="CDD" id="cd06225">
    <property type="entry name" value="HAMP"/>
    <property type="match status" value="1"/>
</dbReference>
<dbReference type="Proteomes" id="UP000199208">
    <property type="component" value="Unassembled WGS sequence"/>
</dbReference>
<dbReference type="GO" id="GO:0007165">
    <property type="term" value="P:signal transduction"/>
    <property type="evidence" value="ECO:0007669"/>
    <property type="project" value="UniProtKB-KW"/>
</dbReference>
<dbReference type="Pfam" id="PF13682">
    <property type="entry name" value="CZB"/>
    <property type="match status" value="1"/>
</dbReference>
<evidence type="ECO:0000256" key="1">
    <source>
        <dbReference type="ARBA" id="ARBA00022481"/>
    </source>
</evidence>
<dbReference type="EMBL" id="FMWL01000003">
    <property type="protein sequence ID" value="SCZ77834.1"/>
    <property type="molecule type" value="Genomic_DNA"/>
</dbReference>
<dbReference type="InterPro" id="IPR004089">
    <property type="entry name" value="MCPsignal_dom"/>
</dbReference>
<protein>
    <submittedName>
        <fullName evidence="7">Methyl-accepting chemotaxis protein</fullName>
    </submittedName>
</protein>
<keyword evidence="4" id="KW-0812">Transmembrane</keyword>
<keyword evidence="4" id="KW-1133">Transmembrane helix</keyword>
<accession>A0A1G5RUP2</accession>
<keyword evidence="8" id="KW-1185">Reference proteome</keyword>
<dbReference type="Gene3D" id="1.10.287.950">
    <property type="entry name" value="Methyl-accepting chemotaxis protein"/>
    <property type="match status" value="1"/>
</dbReference>
<dbReference type="InterPro" id="IPR003660">
    <property type="entry name" value="HAMP_dom"/>
</dbReference>
<feature type="domain" description="Methyl-accepting transducer" evidence="5">
    <location>
        <begin position="391"/>
        <end position="620"/>
    </location>
</feature>
<dbReference type="GO" id="GO:0006935">
    <property type="term" value="P:chemotaxis"/>
    <property type="evidence" value="ECO:0007669"/>
    <property type="project" value="TreeGrafter"/>
</dbReference>
<evidence type="ECO:0000313" key="8">
    <source>
        <dbReference type="Proteomes" id="UP000199208"/>
    </source>
</evidence>
<dbReference type="Pfam" id="PF00672">
    <property type="entry name" value="HAMP"/>
    <property type="match status" value="1"/>
</dbReference>
<dbReference type="PANTHER" id="PTHR43531">
    <property type="entry name" value="PROTEIN ICFG"/>
    <property type="match status" value="1"/>
</dbReference>
<keyword evidence="3" id="KW-0807">Transducer</keyword>
<dbReference type="InterPro" id="IPR051310">
    <property type="entry name" value="MCP_chemotaxis"/>
</dbReference>
<dbReference type="SMART" id="SM00304">
    <property type="entry name" value="HAMP"/>
    <property type="match status" value="1"/>
</dbReference>
<dbReference type="GO" id="GO:0004888">
    <property type="term" value="F:transmembrane signaling receptor activity"/>
    <property type="evidence" value="ECO:0007669"/>
    <property type="project" value="TreeGrafter"/>
</dbReference>
<dbReference type="PANTHER" id="PTHR43531:SF14">
    <property type="entry name" value="METHYL-ACCEPTING CHEMOTAXIS PROTEIN I-RELATED"/>
    <property type="match status" value="1"/>
</dbReference>
<dbReference type="SUPFAM" id="SSF58104">
    <property type="entry name" value="Methyl-accepting chemotaxis protein (MCP) signaling domain"/>
    <property type="match status" value="1"/>
</dbReference>